<gene>
    <name evidence="2" type="ORF">V6N11_012805</name>
</gene>
<comment type="caution">
    <text evidence="2">The sequence shown here is derived from an EMBL/GenBank/DDBJ whole genome shotgun (WGS) entry which is preliminary data.</text>
</comment>
<proteinExistence type="predicted"/>
<feature type="region of interest" description="Disordered" evidence="1">
    <location>
        <begin position="254"/>
        <end position="273"/>
    </location>
</feature>
<evidence type="ECO:0000313" key="3">
    <source>
        <dbReference type="Proteomes" id="UP001396334"/>
    </source>
</evidence>
<dbReference type="EMBL" id="JBBPBN010000403">
    <property type="protein sequence ID" value="KAK8487302.1"/>
    <property type="molecule type" value="Genomic_DNA"/>
</dbReference>
<sequence>MKAIPLSFEEFQGKGALDFTSSSSCSDSSLLLQNQQAKWQSNKEGFCYVGSEPTSRRSPSPPTSSSTLSSSFGESGGGGSGASTDCSCVAATKAVSSINNKGSSHPVDIGTEKCGLGMEDWESILPGSPSQDQSILRLIMGDVDDPSSMGLNKILQPGGRSQDMEFNAGFGLVDVDQGFSFESNINPSIDMVSASAPSNPAFTSSPHNLLPTQQQPLEALDGKPQLFNPQMIMNQNQNPAMFFPLSYAHFQEHNLLSPPPPKRLNSGSSGPNF</sequence>
<feature type="compositionally biased region" description="Low complexity" evidence="1">
    <location>
        <begin position="50"/>
        <end position="73"/>
    </location>
</feature>
<feature type="region of interest" description="Disordered" evidence="1">
    <location>
        <begin position="50"/>
        <end position="76"/>
    </location>
</feature>
<accession>A0ABR2A378</accession>
<keyword evidence="3" id="KW-1185">Reference proteome</keyword>
<evidence type="ECO:0000313" key="2">
    <source>
        <dbReference type="EMBL" id="KAK8487302.1"/>
    </source>
</evidence>
<reference evidence="2 3" key="1">
    <citation type="journal article" date="2024" name="G3 (Bethesda)">
        <title>Genome assembly of Hibiscus sabdariffa L. provides insights into metabolisms of medicinal natural products.</title>
        <authorList>
            <person name="Kim T."/>
        </authorList>
    </citation>
    <scope>NUCLEOTIDE SEQUENCE [LARGE SCALE GENOMIC DNA]</scope>
    <source>
        <strain evidence="2">TK-2024</strain>
        <tissue evidence="2">Old leaves</tissue>
    </source>
</reference>
<protein>
    <submittedName>
        <fullName evidence="2">Uncharacterized protein</fullName>
    </submittedName>
</protein>
<name>A0ABR2A378_9ROSI</name>
<organism evidence="2 3">
    <name type="scientific">Hibiscus sabdariffa</name>
    <name type="common">roselle</name>
    <dbReference type="NCBI Taxonomy" id="183260"/>
    <lineage>
        <taxon>Eukaryota</taxon>
        <taxon>Viridiplantae</taxon>
        <taxon>Streptophyta</taxon>
        <taxon>Embryophyta</taxon>
        <taxon>Tracheophyta</taxon>
        <taxon>Spermatophyta</taxon>
        <taxon>Magnoliopsida</taxon>
        <taxon>eudicotyledons</taxon>
        <taxon>Gunneridae</taxon>
        <taxon>Pentapetalae</taxon>
        <taxon>rosids</taxon>
        <taxon>malvids</taxon>
        <taxon>Malvales</taxon>
        <taxon>Malvaceae</taxon>
        <taxon>Malvoideae</taxon>
        <taxon>Hibiscus</taxon>
    </lineage>
</organism>
<evidence type="ECO:0000256" key="1">
    <source>
        <dbReference type="SAM" id="MobiDB-lite"/>
    </source>
</evidence>
<dbReference type="Proteomes" id="UP001396334">
    <property type="component" value="Unassembled WGS sequence"/>
</dbReference>